<name>A0ABV4Y2K5_9CYAN</name>
<sequence length="58" mass="6712">MPTPQEFLEKSIVYFRYQPLTPEEPGENLLSLLNVEGLSLPGRFTVVERSQIRQRPLP</sequence>
<dbReference type="EMBL" id="JBHFNR010000281">
    <property type="protein sequence ID" value="MFB2898223.1"/>
    <property type="molecule type" value="Genomic_DNA"/>
</dbReference>
<accession>A0ABV4Y2K5</accession>
<evidence type="ECO:0000313" key="2">
    <source>
        <dbReference type="Proteomes" id="UP001576784"/>
    </source>
</evidence>
<keyword evidence="2" id="KW-1185">Reference proteome</keyword>
<comment type="caution">
    <text evidence="1">The sequence shown here is derived from an EMBL/GenBank/DDBJ whole genome shotgun (WGS) entry which is preliminary data.</text>
</comment>
<reference evidence="1 2" key="1">
    <citation type="submission" date="2024-09" db="EMBL/GenBank/DDBJ databases">
        <title>Floridaenema gen nov. (Aerosakkonemataceae, Aerosakkonematales ord. nov., Cyanobacteria) from benthic tropical and subtropical fresh waters, with the description of four new species.</title>
        <authorList>
            <person name="Moretto J.A."/>
            <person name="Berthold D.E."/>
            <person name="Lefler F.W."/>
            <person name="Huang I.-S."/>
            <person name="Laughinghouse H. IV."/>
        </authorList>
    </citation>
    <scope>NUCLEOTIDE SEQUENCE [LARGE SCALE GENOMIC DNA]</scope>
    <source>
        <strain evidence="1 2">BLCC-F50</strain>
    </source>
</reference>
<gene>
    <name evidence="1" type="ORF">ACE1CI_35345</name>
</gene>
<dbReference type="RefSeq" id="WP_413267824.1">
    <property type="nucleotide sequence ID" value="NZ_JBHFNR010000281.1"/>
</dbReference>
<proteinExistence type="predicted"/>
<protein>
    <submittedName>
        <fullName evidence="1">Uncharacterized protein</fullName>
    </submittedName>
</protein>
<evidence type="ECO:0000313" key="1">
    <source>
        <dbReference type="EMBL" id="MFB2898223.1"/>
    </source>
</evidence>
<organism evidence="1 2">
    <name type="scientific">Floridaenema flaviceps BLCC-F50</name>
    <dbReference type="NCBI Taxonomy" id="3153642"/>
    <lineage>
        <taxon>Bacteria</taxon>
        <taxon>Bacillati</taxon>
        <taxon>Cyanobacteriota</taxon>
        <taxon>Cyanophyceae</taxon>
        <taxon>Oscillatoriophycideae</taxon>
        <taxon>Aerosakkonematales</taxon>
        <taxon>Aerosakkonemataceae</taxon>
        <taxon>Floridanema</taxon>
        <taxon>Floridanema flaviceps</taxon>
    </lineage>
</organism>
<dbReference type="Proteomes" id="UP001576784">
    <property type="component" value="Unassembled WGS sequence"/>
</dbReference>